<dbReference type="InterPro" id="IPR008969">
    <property type="entry name" value="CarboxyPept-like_regulatory"/>
</dbReference>
<evidence type="ECO:0008006" key="4">
    <source>
        <dbReference type="Google" id="ProtNLM"/>
    </source>
</evidence>
<dbReference type="SUPFAM" id="SSF49464">
    <property type="entry name" value="Carboxypeptidase regulatory domain-like"/>
    <property type="match status" value="1"/>
</dbReference>
<comment type="caution">
    <text evidence="2">The sequence shown here is derived from an EMBL/GenBank/DDBJ whole genome shotgun (WGS) entry which is preliminary data.</text>
</comment>
<dbReference type="RefSeq" id="WP_236134548.1">
    <property type="nucleotide sequence ID" value="NZ_JAKGTH010000010.1"/>
</dbReference>
<evidence type="ECO:0000313" key="3">
    <source>
        <dbReference type="Proteomes" id="UP001179363"/>
    </source>
</evidence>
<gene>
    <name evidence="2" type="ORF">L1I30_12070</name>
</gene>
<protein>
    <recommendedName>
        <fullName evidence="4">CarboxypepD_reg-like domain-containing protein</fullName>
    </recommendedName>
</protein>
<accession>A0ABS9EKT1</accession>
<feature type="chain" id="PRO_5047095914" description="CarboxypepD_reg-like domain-containing protein" evidence="1">
    <location>
        <begin position="23"/>
        <end position="271"/>
    </location>
</feature>
<proteinExistence type="predicted"/>
<organism evidence="2 3">
    <name type="scientific">Gillisia lutea</name>
    <dbReference type="NCBI Taxonomy" id="2909668"/>
    <lineage>
        <taxon>Bacteria</taxon>
        <taxon>Pseudomonadati</taxon>
        <taxon>Bacteroidota</taxon>
        <taxon>Flavobacteriia</taxon>
        <taxon>Flavobacteriales</taxon>
        <taxon>Flavobacteriaceae</taxon>
        <taxon>Gillisia</taxon>
    </lineage>
</organism>
<reference evidence="2" key="1">
    <citation type="submission" date="2022-01" db="EMBL/GenBank/DDBJ databases">
        <title>Gillisia lutea sp. nov., isolated from marine plastic residues from the Malvarosa beach (Valencia, Spain).</title>
        <authorList>
            <person name="Vidal-Verdu A."/>
            <person name="Molina-Menor E."/>
            <person name="Satari L."/>
            <person name="Pascual J."/>
            <person name="Pereto J."/>
            <person name="Porcar M."/>
        </authorList>
    </citation>
    <scope>NUCLEOTIDE SEQUENCE</scope>
    <source>
        <strain evidence="2">M10.2A</strain>
    </source>
</reference>
<evidence type="ECO:0000256" key="1">
    <source>
        <dbReference type="SAM" id="SignalP"/>
    </source>
</evidence>
<evidence type="ECO:0000313" key="2">
    <source>
        <dbReference type="EMBL" id="MCF4102405.1"/>
    </source>
</evidence>
<dbReference type="Proteomes" id="UP001179363">
    <property type="component" value="Unassembled WGS sequence"/>
</dbReference>
<keyword evidence="3" id="KW-1185">Reference proteome</keyword>
<name>A0ABS9EKT1_9FLAO</name>
<keyword evidence="1" id="KW-0732">Signal</keyword>
<feature type="signal peptide" evidence="1">
    <location>
        <begin position="1"/>
        <end position="22"/>
    </location>
</feature>
<sequence>MKKVSFLLLLIFLGAYCYGQTAGRTQISGTIQVPVGENPGGVSVYNLNSLMGAISDAQGSFTLAMAVNDSIEVSAIQFEKFTVIIDESVIDSGEINIYVKEIINKLPEVVVSPYDLSGNINTDISRLQVVRETVSMTGAEAQNIYFESETNVDTQSPPKNKALEFSQTRLVNGLNFVNIFKALLLTSKQEQVKEPYASGRNLNTDTALRELYKDEFFQENLGLPVNEINDFIFYADNNGLSEQMLRKGNELDLIEFLIDQAKRYKKQRSKK</sequence>
<dbReference type="EMBL" id="JAKGTH010000010">
    <property type="protein sequence ID" value="MCF4102405.1"/>
    <property type="molecule type" value="Genomic_DNA"/>
</dbReference>